<evidence type="ECO:0000256" key="2">
    <source>
        <dbReference type="ARBA" id="ARBA00022692"/>
    </source>
</evidence>
<dbReference type="InterPro" id="IPR006480">
    <property type="entry name" value="Phage_holin_4_1"/>
</dbReference>
<organism evidence="6 7">
    <name type="scientific">Alistipes ihumii AP11</name>
    <dbReference type="NCBI Taxonomy" id="1211813"/>
    <lineage>
        <taxon>Bacteria</taxon>
        <taxon>Pseudomonadati</taxon>
        <taxon>Bacteroidota</taxon>
        <taxon>Bacteroidia</taxon>
        <taxon>Bacteroidales</taxon>
        <taxon>Rikenellaceae</taxon>
        <taxon>Alistipes</taxon>
    </lineage>
</organism>
<proteinExistence type="predicted"/>
<evidence type="ECO:0000256" key="5">
    <source>
        <dbReference type="SAM" id="Phobius"/>
    </source>
</evidence>
<comment type="subcellular location">
    <subcellularLocation>
        <location evidence="1">Membrane</location>
        <topology evidence="1">Multi-pass membrane protein</topology>
    </subcellularLocation>
</comment>
<evidence type="ECO:0000256" key="3">
    <source>
        <dbReference type="ARBA" id="ARBA00022989"/>
    </source>
</evidence>
<feature type="transmembrane region" description="Helical" evidence="5">
    <location>
        <begin position="61"/>
        <end position="78"/>
    </location>
</feature>
<dbReference type="GeneID" id="82891190"/>
<keyword evidence="7" id="KW-1185">Reference proteome</keyword>
<protein>
    <submittedName>
        <fullName evidence="6">Phage holin family protein</fullName>
    </submittedName>
</protein>
<keyword evidence="3 5" id="KW-1133">Transmembrane helix</keyword>
<evidence type="ECO:0000313" key="7">
    <source>
        <dbReference type="Proteomes" id="UP001059295"/>
    </source>
</evidence>
<dbReference type="RefSeq" id="WP_019245921.1">
    <property type="nucleotide sequence ID" value="NZ_CAPH01000013.1"/>
</dbReference>
<name>A0ABY5UVV7_9BACT</name>
<dbReference type="EMBL" id="CP102294">
    <property type="protein sequence ID" value="UWN56153.1"/>
    <property type="molecule type" value="Genomic_DNA"/>
</dbReference>
<evidence type="ECO:0000313" key="6">
    <source>
        <dbReference type="EMBL" id="UWN56153.1"/>
    </source>
</evidence>
<evidence type="ECO:0000256" key="1">
    <source>
        <dbReference type="ARBA" id="ARBA00004141"/>
    </source>
</evidence>
<gene>
    <name evidence="6" type="ORF">NQ491_05610</name>
</gene>
<keyword evidence="2 5" id="KW-0812">Transmembrane</keyword>
<reference evidence="6" key="1">
    <citation type="journal article" date="2022" name="Cell">
        <title>Design, construction, and in vivo augmentation of a complex gut microbiome.</title>
        <authorList>
            <person name="Cheng A.G."/>
            <person name="Ho P.Y."/>
            <person name="Aranda-Diaz A."/>
            <person name="Jain S."/>
            <person name="Yu F.B."/>
            <person name="Meng X."/>
            <person name="Wang M."/>
            <person name="Iakiviak M."/>
            <person name="Nagashima K."/>
            <person name="Zhao A."/>
            <person name="Murugkar P."/>
            <person name="Patil A."/>
            <person name="Atabakhsh K."/>
            <person name="Weakley A."/>
            <person name="Yan J."/>
            <person name="Brumbaugh A.R."/>
            <person name="Higginbottom S."/>
            <person name="Dimas A."/>
            <person name="Shiver A.L."/>
            <person name="Deutschbauer A."/>
            <person name="Neff N."/>
            <person name="Sonnenburg J.L."/>
            <person name="Huang K.C."/>
            <person name="Fischbach M.A."/>
        </authorList>
    </citation>
    <scope>NUCLEOTIDE SEQUENCE</scope>
    <source>
        <strain evidence="6">AP11</strain>
    </source>
</reference>
<keyword evidence="4 5" id="KW-0472">Membrane</keyword>
<dbReference type="Proteomes" id="UP001059295">
    <property type="component" value="Chromosome"/>
</dbReference>
<dbReference type="Pfam" id="PF05105">
    <property type="entry name" value="Phage_holin_4_1"/>
    <property type="match status" value="1"/>
</dbReference>
<sequence length="139" mass="15625">MKQLTVLLTALAGLLAPVQTLVCCALAFVCIDFVTGVVASRVRARRQQARWAFESAKAWRTVYKIVLVTVGIALTWLIDRFVLPFAELHLANLFTGFVCGVELWSYLENAAELSDHPLFRGLQKLMKQKIDNQLNHPEP</sequence>
<evidence type="ECO:0000256" key="4">
    <source>
        <dbReference type="ARBA" id="ARBA00023136"/>
    </source>
</evidence>
<accession>A0ABY5UVV7</accession>